<accession>A0ABV6DNG9</accession>
<evidence type="ECO:0000259" key="1">
    <source>
        <dbReference type="Pfam" id="PF00561"/>
    </source>
</evidence>
<keyword evidence="2" id="KW-0378">Hydrolase</keyword>
<dbReference type="InterPro" id="IPR029058">
    <property type="entry name" value="AB_hydrolase_fold"/>
</dbReference>
<dbReference type="InterPro" id="IPR000073">
    <property type="entry name" value="AB_hydrolase_1"/>
</dbReference>
<organism evidence="2 3">
    <name type="scientific">Paenibacillus chartarius</name>
    <dbReference type="NCBI Taxonomy" id="747481"/>
    <lineage>
        <taxon>Bacteria</taxon>
        <taxon>Bacillati</taxon>
        <taxon>Bacillota</taxon>
        <taxon>Bacilli</taxon>
        <taxon>Bacillales</taxon>
        <taxon>Paenibacillaceae</taxon>
        <taxon>Paenibacillus</taxon>
    </lineage>
</organism>
<dbReference type="GO" id="GO:0016787">
    <property type="term" value="F:hydrolase activity"/>
    <property type="evidence" value="ECO:0007669"/>
    <property type="project" value="UniProtKB-KW"/>
</dbReference>
<dbReference type="SUPFAM" id="SSF53474">
    <property type="entry name" value="alpha/beta-Hydrolases"/>
    <property type="match status" value="1"/>
</dbReference>
<dbReference type="Pfam" id="PF00561">
    <property type="entry name" value="Abhydrolase_1"/>
    <property type="match status" value="1"/>
</dbReference>
<gene>
    <name evidence="2" type="ORF">ACFFK0_17310</name>
</gene>
<keyword evidence="3" id="KW-1185">Reference proteome</keyword>
<dbReference type="PRINTS" id="PR00111">
    <property type="entry name" value="ABHYDROLASE"/>
</dbReference>
<dbReference type="InterPro" id="IPR050266">
    <property type="entry name" value="AB_hydrolase_sf"/>
</dbReference>
<dbReference type="PANTHER" id="PTHR43798">
    <property type="entry name" value="MONOACYLGLYCEROL LIPASE"/>
    <property type="match status" value="1"/>
</dbReference>
<evidence type="ECO:0000313" key="3">
    <source>
        <dbReference type="Proteomes" id="UP001589776"/>
    </source>
</evidence>
<reference evidence="2 3" key="1">
    <citation type="submission" date="2024-09" db="EMBL/GenBank/DDBJ databases">
        <authorList>
            <person name="Sun Q."/>
            <person name="Mori K."/>
        </authorList>
    </citation>
    <scope>NUCLEOTIDE SEQUENCE [LARGE SCALE GENOMIC DNA]</scope>
    <source>
        <strain evidence="2 3">CCM 7759</strain>
    </source>
</reference>
<comment type="caution">
    <text evidence="2">The sequence shown here is derived from an EMBL/GenBank/DDBJ whole genome shotgun (WGS) entry which is preliminary data.</text>
</comment>
<sequence length="257" mass="27594">MESISNGIYYREQGEGEPLVLLHGFPLDGTMWDEQLAFFSDKYRVITPDLRGCGLSEATETTSMDQMADDVASLLHRLGLRKAIVAGFSMGGYVLFALLRRHPELVSGVILTNTKAEADTEEGKAGRAKMAQSIREQGAAAAASAMLPKLLSPAASEEQRNRLQRMMLTQKPQGLIAAVLAMADRPDSTAQLGSIRVPTLVIGAEGDTIMPFSGAEAMAAAIPGAVLRRIEGAGHAANVERPELWNAAVREWLDAAF</sequence>
<name>A0ABV6DNG9_9BACL</name>
<evidence type="ECO:0000313" key="2">
    <source>
        <dbReference type="EMBL" id="MFC0214190.1"/>
    </source>
</evidence>
<dbReference type="RefSeq" id="WP_377471543.1">
    <property type="nucleotide sequence ID" value="NZ_JBHLWN010000071.1"/>
</dbReference>
<protein>
    <submittedName>
        <fullName evidence="2">Alpha/beta fold hydrolase</fullName>
    </submittedName>
</protein>
<dbReference type="Gene3D" id="3.40.50.1820">
    <property type="entry name" value="alpha/beta hydrolase"/>
    <property type="match status" value="1"/>
</dbReference>
<feature type="domain" description="AB hydrolase-1" evidence="1">
    <location>
        <begin position="18"/>
        <end position="242"/>
    </location>
</feature>
<dbReference type="EMBL" id="JBHLWN010000071">
    <property type="protein sequence ID" value="MFC0214190.1"/>
    <property type="molecule type" value="Genomic_DNA"/>
</dbReference>
<dbReference type="Proteomes" id="UP001589776">
    <property type="component" value="Unassembled WGS sequence"/>
</dbReference>
<proteinExistence type="predicted"/>